<accession>A0AA40K9S7</accession>
<dbReference type="Proteomes" id="UP001172155">
    <property type="component" value="Unassembled WGS sequence"/>
</dbReference>
<evidence type="ECO:0000313" key="2">
    <source>
        <dbReference type="Proteomes" id="UP001172155"/>
    </source>
</evidence>
<keyword evidence="2" id="KW-1185">Reference proteome</keyword>
<organism evidence="1 2">
    <name type="scientific">Schizothecium vesticola</name>
    <dbReference type="NCBI Taxonomy" id="314040"/>
    <lineage>
        <taxon>Eukaryota</taxon>
        <taxon>Fungi</taxon>
        <taxon>Dikarya</taxon>
        <taxon>Ascomycota</taxon>
        <taxon>Pezizomycotina</taxon>
        <taxon>Sordariomycetes</taxon>
        <taxon>Sordariomycetidae</taxon>
        <taxon>Sordariales</taxon>
        <taxon>Schizotheciaceae</taxon>
        <taxon>Schizothecium</taxon>
    </lineage>
</organism>
<gene>
    <name evidence="1" type="ORF">B0T18DRAFT_131459</name>
</gene>
<proteinExistence type="predicted"/>
<name>A0AA40K9S7_9PEZI</name>
<comment type="caution">
    <text evidence="1">The sequence shown here is derived from an EMBL/GenBank/DDBJ whole genome shotgun (WGS) entry which is preliminary data.</text>
</comment>
<dbReference type="AlphaFoldDB" id="A0AA40K9S7"/>
<evidence type="ECO:0000313" key="1">
    <source>
        <dbReference type="EMBL" id="KAK0750662.1"/>
    </source>
</evidence>
<dbReference type="EMBL" id="JAUKUD010000003">
    <property type="protein sequence ID" value="KAK0750662.1"/>
    <property type="molecule type" value="Genomic_DNA"/>
</dbReference>
<protein>
    <submittedName>
        <fullName evidence="1">Uncharacterized protein</fullName>
    </submittedName>
</protein>
<sequence length="154" mass="17339">MNNISSNNAEPIQRILLETLMYIGLSAEKAAEIWDEWTNWPDFGDGINPESDPDKGDDFVMPFIEFIIGHTIKSGRVRDATGDSDTEWRNCMDACGISVEAQEAIMDPHFTYLCRSNSCIHWARDTINIRYDVVDGVCSTEQRGHDQKDAPVAP</sequence>
<reference evidence="1" key="1">
    <citation type="submission" date="2023-06" db="EMBL/GenBank/DDBJ databases">
        <title>Genome-scale phylogeny and comparative genomics of the fungal order Sordariales.</title>
        <authorList>
            <consortium name="Lawrence Berkeley National Laboratory"/>
            <person name="Hensen N."/>
            <person name="Bonometti L."/>
            <person name="Westerberg I."/>
            <person name="Brannstrom I.O."/>
            <person name="Guillou S."/>
            <person name="Cros-Aarteil S."/>
            <person name="Calhoun S."/>
            <person name="Haridas S."/>
            <person name="Kuo A."/>
            <person name="Mondo S."/>
            <person name="Pangilinan J."/>
            <person name="Riley R."/>
            <person name="LaButti K."/>
            <person name="Andreopoulos B."/>
            <person name="Lipzen A."/>
            <person name="Chen C."/>
            <person name="Yanf M."/>
            <person name="Daum C."/>
            <person name="Ng V."/>
            <person name="Clum A."/>
            <person name="Steindorff A."/>
            <person name="Ohm R."/>
            <person name="Martin F."/>
            <person name="Silar P."/>
            <person name="Natvig D."/>
            <person name="Lalanne C."/>
            <person name="Gautier V."/>
            <person name="Ament-velasquez S.L."/>
            <person name="Kruys A."/>
            <person name="Hutchinson M.I."/>
            <person name="Powell A.J."/>
            <person name="Barry K."/>
            <person name="Miller A.N."/>
            <person name="Grigoriev I.V."/>
            <person name="Debuchy R."/>
            <person name="Gladieux P."/>
            <person name="Thoren M.H."/>
            <person name="Johannesson H."/>
        </authorList>
    </citation>
    <scope>NUCLEOTIDE SEQUENCE</scope>
    <source>
        <strain evidence="1">SMH3187-1</strain>
    </source>
</reference>